<comment type="caution">
    <text evidence="3">The sequence shown here is derived from an EMBL/GenBank/DDBJ whole genome shotgun (WGS) entry which is preliminary data.</text>
</comment>
<dbReference type="SMART" id="SM00554">
    <property type="entry name" value="FAS1"/>
    <property type="match status" value="2"/>
</dbReference>
<dbReference type="PROSITE" id="PS50213">
    <property type="entry name" value="FAS1"/>
    <property type="match status" value="2"/>
</dbReference>
<protein>
    <submittedName>
        <fullName evidence="3">Fasciclin domain-containing protein</fullName>
    </submittedName>
</protein>
<accession>A0ABU6HXW0</accession>
<evidence type="ECO:0000256" key="1">
    <source>
        <dbReference type="SAM" id="SignalP"/>
    </source>
</evidence>
<dbReference type="InterPro" id="IPR050904">
    <property type="entry name" value="Adhesion/Biosynth-related"/>
</dbReference>
<keyword evidence="1" id="KW-0732">Signal</keyword>
<feature type="domain" description="FAS1" evidence="2">
    <location>
        <begin position="177"/>
        <end position="318"/>
    </location>
</feature>
<dbReference type="Pfam" id="PF02469">
    <property type="entry name" value="Fasciclin"/>
    <property type="match status" value="2"/>
</dbReference>
<evidence type="ECO:0000313" key="3">
    <source>
        <dbReference type="EMBL" id="MEC3877880.1"/>
    </source>
</evidence>
<sequence length="320" mass="33114">MKKFSLHSMKNYLKVMFSFLALSLVVISCDDNDDDEMTQMDKNIATLVSERSDLSLLRAAVTRAGLGATLSESGSFTVFAPTNDAFTSAGLGSEAAINAVPVETLKNILLYHVFTQKYAASGIPSGTTELTTASNSKAYVSKKSNGVYINGAMVTTADVNASNGVIHVINKVLMPPAGNIVQVAQGNSNLSFLVAAVVRASEGSTNVASVLSTTNGLTVFAPTNQAFINAGFTSIASIQAANPNTLASILTYHVISARVFSSDLTEGATPATLNGANVTITLSGGAKVKGNGNPSASNITSTDIMATNGVVHVIDRVLLP</sequence>
<dbReference type="InterPro" id="IPR000782">
    <property type="entry name" value="FAS1_domain"/>
</dbReference>
<dbReference type="RefSeq" id="WP_326322525.1">
    <property type="nucleotide sequence ID" value="NZ_JAYLAA010000070.1"/>
</dbReference>
<feature type="chain" id="PRO_5046984424" evidence="1">
    <location>
        <begin position="29"/>
        <end position="320"/>
    </location>
</feature>
<dbReference type="PANTHER" id="PTHR10900:SF77">
    <property type="entry name" value="FI19380P1"/>
    <property type="match status" value="1"/>
</dbReference>
<keyword evidence="4" id="KW-1185">Reference proteome</keyword>
<dbReference type="Gene3D" id="2.30.180.10">
    <property type="entry name" value="FAS1 domain"/>
    <property type="match status" value="2"/>
</dbReference>
<gene>
    <name evidence="3" type="ORF">SOP96_19400</name>
</gene>
<dbReference type="SUPFAM" id="SSF82153">
    <property type="entry name" value="FAS1 domain"/>
    <property type="match status" value="2"/>
</dbReference>
<dbReference type="PANTHER" id="PTHR10900">
    <property type="entry name" value="PERIOSTIN-RELATED"/>
    <property type="match status" value="1"/>
</dbReference>
<evidence type="ECO:0000259" key="2">
    <source>
        <dbReference type="PROSITE" id="PS50213"/>
    </source>
</evidence>
<dbReference type="PROSITE" id="PS51257">
    <property type="entry name" value="PROKAR_LIPOPROTEIN"/>
    <property type="match status" value="1"/>
</dbReference>
<proteinExistence type="predicted"/>
<evidence type="ECO:0000313" key="4">
    <source>
        <dbReference type="Proteomes" id="UP001348397"/>
    </source>
</evidence>
<feature type="domain" description="FAS1" evidence="2">
    <location>
        <begin position="41"/>
        <end position="173"/>
    </location>
</feature>
<dbReference type="InterPro" id="IPR036378">
    <property type="entry name" value="FAS1_dom_sf"/>
</dbReference>
<organism evidence="3 4">
    <name type="scientific">Chryseobacterium salviniae</name>
    <dbReference type="NCBI Taxonomy" id="3101750"/>
    <lineage>
        <taxon>Bacteria</taxon>
        <taxon>Pseudomonadati</taxon>
        <taxon>Bacteroidota</taxon>
        <taxon>Flavobacteriia</taxon>
        <taxon>Flavobacteriales</taxon>
        <taxon>Weeksellaceae</taxon>
        <taxon>Chryseobacterium group</taxon>
        <taxon>Chryseobacterium</taxon>
    </lineage>
</organism>
<reference evidence="3 4" key="1">
    <citation type="submission" date="2024-01" db="EMBL/GenBank/DDBJ databases">
        <title>Chryseobacterium sp. T9W2-O.</title>
        <authorList>
            <person name="Maltman C."/>
        </authorList>
    </citation>
    <scope>NUCLEOTIDE SEQUENCE [LARGE SCALE GENOMIC DNA]</scope>
    <source>
        <strain evidence="3 4">T9W2-O</strain>
    </source>
</reference>
<name>A0ABU6HXW0_9FLAO</name>
<dbReference type="EMBL" id="JAYLAA010000070">
    <property type="protein sequence ID" value="MEC3877880.1"/>
    <property type="molecule type" value="Genomic_DNA"/>
</dbReference>
<dbReference type="Proteomes" id="UP001348397">
    <property type="component" value="Unassembled WGS sequence"/>
</dbReference>
<feature type="signal peptide" evidence="1">
    <location>
        <begin position="1"/>
        <end position="28"/>
    </location>
</feature>